<reference evidence="1 2" key="1">
    <citation type="submission" date="2019-06" db="EMBL/GenBank/DDBJ databases">
        <title>Discovery of a novel chromosome fission-fusion reversal in muntjac.</title>
        <authorList>
            <person name="Mudd A.B."/>
            <person name="Bredeson J.V."/>
            <person name="Baum R."/>
            <person name="Hockemeyer D."/>
            <person name="Rokhsar D.S."/>
        </authorList>
    </citation>
    <scope>NUCLEOTIDE SEQUENCE [LARGE SCALE GENOMIC DNA]</scope>
    <source>
        <strain evidence="1">UCam_UCB_Mr</strain>
        <tissue evidence="1">Fibroblast cell line</tissue>
    </source>
</reference>
<comment type="caution">
    <text evidence="1">The sequence shown here is derived from an EMBL/GenBank/DDBJ whole genome shotgun (WGS) entry which is preliminary data.</text>
</comment>
<keyword evidence="2" id="KW-1185">Reference proteome</keyword>
<proteinExistence type="predicted"/>
<evidence type="ECO:0000313" key="1">
    <source>
        <dbReference type="EMBL" id="KAB0376838.1"/>
    </source>
</evidence>
<dbReference type="EMBL" id="VCEB01000005">
    <property type="protein sequence ID" value="KAB0376838.1"/>
    <property type="molecule type" value="Genomic_DNA"/>
</dbReference>
<evidence type="ECO:0008006" key="3">
    <source>
        <dbReference type="Google" id="ProtNLM"/>
    </source>
</evidence>
<organism evidence="1 2">
    <name type="scientific">Muntiacus reevesi</name>
    <name type="common">Reeves' muntjac</name>
    <name type="synonym">Cervus reevesi</name>
    <dbReference type="NCBI Taxonomy" id="9886"/>
    <lineage>
        <taxon>Eukaryota</taxon>
        <taxon>Metazoa</taxon>
        <taxon>Chordata</taxon>
        <taxon>Craniata</taxon>
        <taxon>Vertebrata</taxon>
        <taxon>Euteleostomi</taxon>
        <taxon>Mammalia</taxon>
        <taxon>Eutheria</taxon>
        <taxon>Laurasiatheria</taxon>
        <taxon>Artiodactyla</taxon>
        <taxon>Ruminantia</taxon>
        <taxon>Pecora</taxon>
        <taxon>Cervidae</taxon>
        <taxon>Muntiacinae</taxon>
        <taxon>Muntiacus</taxon>
    </lineage>
</organism>
<dbReference type="AlphaFoldDB" id="A0A5N3XSA1"/>
<gene>
    <name evidence="1" type="ORF">FD755_011282</name>
</gene>
<dbReference type="InterPro" id="IPR035979">
    <property type="entry name" value="RBD_domain_sf"/>
</dbReference>
<protein>
    <recommendedName>
        <fullName evidence="3">RRM domain-containing protein</fullName>
    </recommendedName>
</protein>
<dbReference type="GO" id="GO:0003676">
    <property type="term" value="F:nucleic acid binding"/>
    <property type="evidence" value="ECO:0007669"/>
    <property type="project" value="InterPro"/>
</dbReference>
<dbReference type="SUPFAM" id="SSF54928">
    <property type="entry name" value="RNA-binding domain, RBD"/>
    <property type="match status" value="1"/>
</dbReference>
<name>A0A5N3XSA1_MUNRE</name>
<accession>A0A5N3XSA1</accession>
<dbReference type="Proteomes" id="UP000326062">
    <property type="component" value="Chromosome 5"/>
</dbReference>
<evidence type="ECO:0000313" key="2">
    <source>
        <dbReference type="Proteomes" id="UP000326062"/>
    </source>
</evidence>
<sequence>MHCDSCQLDCYFGPLQRMWVARNPPSFVFVEFEDPRDAGLDGRTLCGCPLDMTEQLMLTCDCCI</sequence>